<feature type="domain" description="Trehalase-like N-terminal" evidence="2">
    <location>
        <begin position="19"/>
        <end position="197"/>
    </location>
</feature>
<sequence length="606" mass="65988">MSWYVPIMIANSAAAPHVLREYSFIADGERGALVGPRGDISWMCLPRWDGDAVFASLLGGSGLYAVTPSGPFVWGGYYEDGTLIWRSRWLSGSAVIECREALAFPGDRHRAVLMRRVVAVQEDAEIDVELRPVARFGAAPIHHPRRADGVWTARAGGLRMRWSGAPGAEIDEDGSGRGWTAHLSVPAGSYHDLILEMSDRTLPDDLPDPDTYWEATENAWRRDRPDFGATAAPRDSAHAFAVLRGMTADTGGMVAAPTTSLPERADRGENYDYRYVWIRDQCLAGQAIAIGGPHPLLDAAVGFTAARLLDDGPTLAPAYTIDGKSVPPVREIELPGYPGARPVIGNRVRGQFQLDTFGEALLLFAAAARHDRLGGDHRRAVDIAVSAIADNHHRPDAGIWEIENRLWTHSRLICAAGLRAVAACPDTGADIAYCSSLADTLVAEAARTGVHPTGRWQRAPDQPGVDAALLLPLIRGALPADDPRYAATFFAIQRDLTTDYCVYRYRHDDRPLEMSEGAFLLCGFTMAMAAAQLDRPVTAMRFFERNRASCGTPGLFAEEFDVRQRQLRGNLPQAFVHAMLLEASLRLGPLAPELPSEAVVPTDRGN</sequence>
<organism evidence="3 4">
    <name type="scientific">Nocardia cerradoensis</name>
    <dbReference type="NCBI Taxonomy" id="85688"/>
    <lineage>
        <taxon>Bacteria</taxon>
        <taxon>Bacillati</taxon>
        <taxon>Actinomycetota</taxon>
        <taxon>Actinomycetes</taxon>
        <taxon>Mycobacteriales</taxon>
        <taxon>Nocardiaceae</taxon>
        <taxon>Nocardia</taxon>
    </lineage>
</organism>
<feature type="domain" description="GH15-like" evidence="1">
    <location>
        <begin position="248"/>
        <end position="584"/>
    </location>
</feature>
<dbReference type="SUPFAM" id="SSF48208">
    <property type="entry name" value="Six-hairpin glycosidases"/>
    <property type="match status" value="1"/>
</dbReference>
<dbReference type="Proteomes" id="UP000215506">
    <property type="component" value="Unassembled WGS sequence"/>
</dbReference>
<keyword evidence="4" id="KW-1185">Reference proteome</keyword>
<protein>
    <submittedName>
        <fullName evidence="3">Trehalase</fullName>
        <ecNumber evidence="3">3.2.1.28</ecNumber>
    </submittedName>
</protein>
<dbReference type="AlphaFoldDB" id="A0A231H8D7"/>
<gene>
    <name evidence="3" type="ORF">B7C42_03055</name>
</gene>
<comment type="caution">
    <text evidence="3">The sequence shown here is derived from an EMBL/GenBank/DDBJ whole genome shotgun (WGS) entry which is preliminary data.</text>
</comment>
<dbReference type="InterPro" id="IPR012341">
    <property type="entry name" value="6hp_glycosidase-like_sf"/>
</dbReference>
<dbReference type="InterPro" id="IPR045582">
    <property type="entry name" value="Trehalase-like_N"/>
</dbReference>
<keyword evidence="3" id="KW-0326">Glycosidase</keyword>
<dbReference type="EC" id="3.2.1.28" evidence="3"/>
<dbReference type="Gene3D" id="1.50.10.10">
    <property type="match status" value="1"/>
</dbReference>
<evidence type="ECO:0000313" key="3">
    <source>
        <dbReference type="EMBL" id="OXR45098.1"/>
    </source>
</evidence>
<dbReference type="InterPro" id="IPR008928">
    <property type="entry name" value="6-hairpin_glycosidase_sf"/>
</dbReference>
<accession>A0A231H8D7</accession>
<dbReference type="GO" id="GO:0005993">
    <property type="term" value="P:trehalose catabolic process"/>
    <property type="evidence" value="ECO:0007669"/>
    <property type="project" value="TreeGrafter"/>
</dbReference>
<dbReference type="GO" id="GO:0004555">
    <property type="term" value="F:alpha,alpha-trehalase activity"/>
    <property type="evidence" value="ECO:0007669"/>
    <property type="project" value="UniProtKB-EC"/>
</dbReference>
<dbReference type="Pfam" id="PF00723">
    <property type="entry name" value="Glyco_hydro_15"/>
    <property type="match status" value="1"/>
</dbReference>
<keyword evidence="3" id="KW-0378">Hydrolase</keyword>
<dbReference type="InterPro" id="IPR011613">
    <property type="entry name" value="GH15-like"/>
</dbReference>
<evidence type="ECO:0000259" key="1">
    <source>
        <dbReference type="Pfam" id="PF00723"/>
    </source>
</evidence>
<dbReference type="Pfam" id="PF19291">
    <property type="entry name" value="TREH_N"/>
    <property type="match status" value="1"/>
</dbReference>
<name>A0A231H8D7_9NOCA</name>
<dbReference type="PANTHER" id="PTHR31616">
    <property type="entry name" value="TREHALASE"/>
    <property type="match status" value="1"/>
</dbReference>
<proteinExistence type="predicted"/>
<dbReference type="EMBL" id="NGAF01000005">
    <property type="protein sequence ID" value="OXR45098.1"/>
    <property type="molecule type" value="Genomic_DNA"/>
</dbReference>
<dbReference type="PANTHER" id="PTHR31616:SF10">
    <property type="entry name" value="TREHALASE"/>
    <property type="match status" value="1"/>
</dbReference>
<evidence type="ECO:0000313" key="4">
    <source>
        <dbReference type="Proteomes" id="UP000215506"/>
    </source>
</evidence>
<evidence type="ECO:0000259" key="2">
    <source>
        <dbReference type="Pfam" id="PF19291"/>
    </source>
</evidence>
<reference evidence="3 4" key="1">
    <citation type="submission" date="2017-07" db="EMBL/GenBank/DDBJ databases">
        <title>First draft Genome Sequence of Nocardia cerradoensis isolated from human infection.</title>
        <authorList>
            <person name="Carrasco G."/>
        </authorList>
    </citation>
    <scope>NUCLEOTIDE SEQUENCE [LARGE SCALE GENOMIC DNA]</scope>
    <source>
        <strain evidence="3 4">CNM20130759</strain>
    </source>
</reference>